<dbReference type="GO" id="GO:0043190">
    <property type="term" value="C:ATP-binding cassette (ABC) transporter complex"/>
    <property type="evidence" value="ECO:0007669"/>
    <property type="project" value="InterPro"/>
</dbReference>
<dbReference type="InterPro" id="IPR043429">
    <property type="entry name" value="ArtM/GltK/GlnP/TcyL/YhdX-like"/>
</dbReference>
<keyword evidence="4 7" id="KW-0812">Transmembrane</keyword>
<dbReference type="GO" id="GO:0006865">
    <property type="term" value="P:amino acid transport"/>
    <property type="evidence" value="ECO:0007669"/>
    <property type="project" value="TreeGrafter"/>
</dbReference>
<evidence type="ECO:0000256" key="6">
    <source>
        <dbReference type="ARBA" id="ARBA00023136"/>
    </source>
</evidence>
<dbReference type="EMBL" id="AP011752">
    <property type="protein sequence ID" value="BAL56562.1"/>
    <property type="molecule type" value="Genomic_DNA"/>
</dbReference>
<evidence type="ECO:0000256" key="1">
    <source>
        <dbReference type="ARBA" id="ARBA00004651"/>
    </source>
</evidence>
<feature type="transmembrane region" description="Helical" evidence="7">
    <location>
        <begin position="357"/>
        <end position="375"/>
    </location>
</feature>
<protein>
    <submittedName>
        <fullName evidence="9">L-amino acid transport system permease protein</fullName>
    </submittedName>
</protein>
<name>H5SK76_9CHLR</name>
<organism evidence="9">
    <name type="scientific">uncultured Chloroflexota bacterium</name>
    <dbReference type="NCBI Taxonomy" id="166587"/>
    <lineage>
        <taxon>Bacteria</taxon>
        <taxon>Bacillati</taxon>
        <taxon>Chloroflexota</taxon>
        <taxon>environmental samples</taxon>
    </lineage>
</organism>
<dbReference type="NCBIfam" id="TIGR01726">
    <property type="entry name" value="HEQRo_perm_3TM"/>
    <property type="match status" value="1"/>
</dbReference>
<dbReference type="PANTHER" id="PTHR30614">
    <property type="entry name" value="MEMBRANE COMPONENT OF AMINO ACID ABC TRANSPORTER"/>
    <property type="match status" value="1"/>
</dbReference>
<evidence type="ECO:0000256" key="5">
    <source>
        <dbReference type="ARBA" id="ARBA00022989"/>
    </source>
</evidence>
<feature type="domain" description="ABC transmembrane type-1" evidence="8">
    <location>
        <begin position="182"/>
        <end position="376"/>
    </location>
</feature>
<comment type="subcellular location">
    <subcellularLocation>
        <location evidence="1 7">Cell membrane</location>
        <topology evidence="1 7">Multi-pass membrane protein</topology>
    </subcellularLocation>
</comment>
<feature type="transmembrane region" description="Helical" evidence="7">
    <location>
        <begin position="95"/>
        <end position="113"/>
    </location>
</feature>
<dbReference type="InterPro" id="IPR010065">
    <property type="entry name" value="AA_ABC_transptr_permease_3TM"/>
</dbReference>
<dbReference type="PANTHER" id="PTHR30614:SF41">
    <property type="entry name" value="INNER MEMBRANE AMINO-ACID ABC TRANSPORTER PERMEASE PROTEIN YHDY"/>
    <property type="match status" value="1"/>
</dbReference>
<evidence type="ECO:0000259" key="8">
    <source>
        <dbReference type="PROSITE" id="PS50928"/>
    </source>
</evidence>
<feature type="transmembrane region" description="Helical" evidence="7">
    <location>
        <begin position="328"/>
        <end position="345"/>
    </location>
</feature>
<dbReference type="InterPro" id="IPR035906">
    <property type="entry name" value="MetI-like_sf"/>
</dbReference>
<dbReference type="GO" id="GO:0022857">
    <property type="term" value="F:transmembrane transporter activity"/>
    <property type="evidence" value="ECO:0007669"/>
    <property type="project" value="InterPro"/>
</dbReference>
<feature type="transmembrane region" description="Helical" evidence="7">
    <location>
        <begin position="147"/>
        <end position="165"/>
    </location>
</feature>
<feature type="transmembrane region" description="Helical" evidence="7">
    <location>
        <begin position="224"/>
        <end position="245"/>
    </location>
</feature>
<proteinExistence type="inferred from homology"/>
<feature type="transmembrane region" description="Helical" evidence="7">
    <location>
        <begin position="69"/>
        <end position="88"/>
    </location>
</feature>
<evidence type="ECO:0000256" key="3">
    <source>
        <dbReference type="ARBA" id="ARBA00022475"/>
    </source>
</evidence>
<keyword evidence="6 7" id="KW-0472">Membrane</keyword>
<keyword evidence="5 7" id="KW-1133">Transmembrane helix</keyword>
<feature type="transmembrane region" description="Helical" evidence="7">
    <location>
        <begin position="119"/>
        <end position="135"/>
    </location>
</feature>
<gene>
    <name evidence="9" type="ORF">HGMM_F40G09C09</name>
</gene>
<dbReference type="PROSITE" id="PS50928">
    <property type="entry name" value="ABC_TM1"/>
    <property type="match status" value="1"/>
</dbReference>
<comment type="similarity">
    <text evidence="7">Belongs to the binding-protein-dependent transport system permease family.</text>
</comment>
<dbReference type="InterPro" id="IPR000515">
    <property type="entry name" value="MetI-like"/>
</dbReference>
<evidence type="ECO:0000256" key="7">
    <source>
        <dbReference type="RuleBase" id="RU363032"/>
    </source>
</evidence>
<evidence type="ECO:0000256" key="2">
    <source>
        <dbReference type="ARBA" id="ARBA00022448"/>
    </source>
</evidence>
<feature type="transmembrane region" description="Helical" evidence="7">
    <location>
        <begin position="177"/>
        <end position="203"/>
    </location>
</feature>
<dbReference type="Pfam" id="PF00528">
    <property type="entry name" value="BPD_transp_1"/>
    <property type="match status" value="1"/>
</dbReference>
<dbReference type="Gene3D" id="1.10.3720.10">
    <property type="entry name" value="MetI-like"/>
    <property type="match status" value="1"/>
</dbReference>
<evidence type="ECO:0000256" key="4">
    <source>
        <dbReference type="ARBA" id="ARBA00022692"/>
    </source>
</evidence>
<dbReference type="AlphaFoldDB" id="H5SK76"/>
<evidence type="ECO:0000313" key="9">
    <source>
        <dbReference type="EMBL" id="BAL56562.1"/>
    </source>
</evidence>
<reference evidence="9" key="1">
    <citation type="journal article" date="2005" name="Environ. Microbiol.">
        <title>Genetic and functional properties of uncultivated thermophilic crenarchaeotes from a subsurface gold mine as revealed by analysis of genome fragments.</title>
        <authorList>
            <person name="Nunoura T."/>
            <person name="Hirayama H."/>
            <person name="Takami H."/>
            <person name="Oida H."/>
            <person name="Nishi S."/>
            <person name="Shimamura S."/>
            <person name="Suzuki Y."/>
            <person name="Inagaki F."/>
            <person name="Takai K."/>
            <person name="Nealson K.H."/>
            <person name="Horikoshi K."/>
        </authorList>
    </citation>
    <scope>NUCLEOTIDE SEQUENCE</scope>
</reference>
<feature type="transmembrane region" description="Helical" evidence="7">
    <location>
        <begin position="18"/>
        <end position="39"/>
    </location>
</feature>
<sequence>MERYTILGWIYKNLLNPWYNALLTVLALWLIYALSVPLLRWAFTQARWEVIAVNLRLFIAGQYPEEERWRLWLSLHIFAFVIGFSWAIFARGRRWIGLALLLTPWALALIPGFSTATRTHLLVLSIVTLIAFFLARNGGPGARRYLITLWISSFLLFILLVRGLTPPDGWFPVVPTNLWGGLVLTFLLTVIGILLSLPLGLLLALGRRSRLPIIRWVSIAYIELVRGVPLVTILFMAQIMLPLFLPGNMNLDRVLRAMVGIILFTAAYQAENVRGGLQAIPHGQYEAAYALGLNGFQTNLFIILPQALRNVIPVLVGQFIALYKDTSLVAIVGLLDLLGIARAVLAQPAYVGTQREVYLFISAIYWLFSYVMAYLSQRLEKALGVGER</sequence>
<dbReference type="CDD" id="cd06261">
    <property type="entry name" value="TM_PBP2"/>
    <property type="match status" value="1"/>
</dbReference>
<dbReference type="SUPFAM" id="SSF161098">
    <property type="entry name" value="MetI-like"/>
    <property type="match status" value="1"/>
</dbReference>
<reference evidence="9" key="2">
    <citation type="journal article" date="2012" name="PLoS ONE">
        <title>A Deeply Branching Thermophilic Bacterium with an Ancient Acetyl-CoA Pathway Dominates a Subsurface Ecosystem.</title>
        <authorList>
            <person name="Takami H."/>
            <person name="Noguchi H."/>
            <person name="Takaki Y."/>
            <person name="Uchiyama I."/>
            <person name="Toyoda A."/>
            <person name="Nishi S."/>
            <person name="Chee G.-J."/>
            <person name="Arai W."/>
            <person name="Nunoura T."/>
            <person name="Itoh T."/>
            <person name="Hattori M."/>
            <person name="Takai K."/>
        </authorList>
    </citation>
    <scope>NUCLEOTIDE SEQUENCE</scope>
</reference>
<keyword evidence="3" id="KW-1003">Cell membrane</keyword>
<accession>H5SK76</accession>
<keyword evidence="2 7" id="KW-0813">Transport</keyword>